<evidence type="ECO:0008006" key="6">
    <source>
        <dbReference type="Google" id="ProtNLM"/>
    </source>
</evidence>
<sequence>MSSLRAAAALAAHEPGATSAPRLGAYATLTYTAVRNYIEESERRAWALRALGSLLAHRVTIQVVLSHTLATLLVFSHFFLVKWTERRAALPPAAPFYWMQRIVPAVEFGAMHTTLFQMALLPISMCRHLITVSGLGNTAWAHFLHIHLGYAVLITLVLASAQFIAFFGVMCQGGVQPACAKLISEIMITGYALLFLTLVILVTGYLRHSKGFSYRAFYVVHHLFIVFYVGSVAHTMDDEFRNGKQRSQAFRWIAASAIVYFGDRLYRNLSAGWTSPKAAPIVGITAEHFTLDVRLDRPFKVSAGEWAHVSAPALDGIVAHPFSVSQGATLYDVVFVISRPTRTAGADERAHAERTWRSRLLCALTAAPDAAAVDKLAKSAPPLPVAPAPPARAAAKSRISMSAPFSLFGGGPPAHVQAASASADGADAAKARRVGVRYLAGEPVRLKVMGPYSSSFPPIGLADQVVCIGLGSGCVAMLSVFLRAAAKVVESAGHVRVTTQPRSAYEWADAVLRKVHRRRRAHKLAADNLSLADGERWRRATETGKFAGDAAAELPSANQRAEPEGRARVHGGVALSTYGQSLRARCDSVRALLLGEMARLAFVAVSLIGAGLALSFQTQPLVGGSTVSLGCAAPESVAYGLAMPVVFYANAAIQLLFFARTVRRAMEGQWARLFRARAAPAGAAGDDAPRLLITDYTVVLDVAYSAVTVGVHLLIAFGALPPLQLDWALAWALLLLVVPARMMMSTAGSNAAAQPLGLTLAAPGRTHAAPSDGESLASLQRAHAIWVVRDLSSAQSVVDLLARGLCPLLLAAPADIARRSTQRLCATIYVTSPGIAGMATAGTEAERGAQLQALLHVPPELLAIVRVCSGRPDFSSRLSSLELLNGLEILDADGVHGADSPLSGAPRPHVLTRVYFCGNSIVHTELAQVAARENVISALAELRHHIAFSGESFSAGQTSYQARERAPVATLASSGKGRLPSFIYSTDASASAMATAAKVQRGAPSESGASVSSLSVSLSGAASSTMSVISGVLGGGKAKGGSSSSAQLGAVRVGHGGTAADGGVRSRRSSNKERRSGADLAGARHEHVSRNGGRASRRGSRTDGSIV</sequence>
<keyword evidence="3" id="KW-0472">Membrane</keyword>
<feature type="compositionally biased region" description="Basic and acidic residues" evidence="2">
    <location>
        <begin position="1070"/>
        <end position="1089"/>
    </location>
</feature>
<keyword evidence="5" id="KW-1185">Reference proteome</keyword>
<gene>
    <name evidence="4" type="ORF">KFE25_000546</name>
</gene>
<keyword evidence="1" id="KW-0560">Oxidoreductase</keyword>
<feature type="transmembrane region" description="Helical" evidence="3">
    <location>
        <begin position="182"/>
        <end position="206"/>
    </location>
</feature>
<evidence type="ECO:0000256" key="3">
    <source>
        <dbReference type="SAM" id="Phobius"/>
    </source>
</evidence>
<feature type="transmembrane region" description="Helical" evidence="3">
    <location>
        <begin position="102"/>
        <end position="123"/>
    </location>
</feature>
<feature type="transmembrane region" description="Helical" evidence="3">
    <location>
        <begin position="218"/>
        <end position="236"/>
    </location>
</feature>
<dbReference type="GO" id="GO:0016491">
    <property type="term" value="F:oxidoreductase activity"/>
    <property type="evidence" value="ECO:0007669"/>
    <property type="project" value="UniProtKB-KW"/>
</dbReference>
<reference evidence="4" key="1">
    <citation type="submission" date="2021-05" db="EMBL/GenBank/DDBJ databases">
        <title>The genome of the haptophyte Pavlova lutheri (Diacronema luteri, Pavlovales) - a model for lipid biosynthesis in eukaryotic algae.</title>
        <authorList>
            <person name="Hulatt C.J."/>
            <person name="Posewitz M.C."/>
        </authorList>
    </citation>
    <scope>NUCLEOTIDE SEQUENCE</scope>
    <source>
        <strain evidence="4">NIVA-4/92</strain>
    </source>
</reference>
<dbReference type="EMBL" id="JAGTXO010000006">
    <property type="protein sequence ID" value="KAG8467230.1"/>
    <property type="molecule type" value="Genomic_DNA"/>
</dbReference>
<feature type="transmembrane region" description="Helical" evidence="3">
    <location>
        <begin position="59"/>
        <end position="81"/>
    </location>
</feature>
<feature type="transmembrane region" description="Helical" evidence="3">
    <location>
        <begin position="637"/>
        <end position="659"/>
    </location>
</feature>
<dbReference type="GO" id="GO:0005886">
    <property type="term" value="C:plasma membrane"/>
    <property type="evidence" value="ECO:0007669"/>
    <property type="project" value="TreeGrafter"/>
</dbReference>
<organism evidence="4 5">
    <name type="scientific">Diacronema lutheri</name>
    <name type="common">Unicellular marine alga</name>
    <name type="synonym">Monochrysis lutheri</name>
    <dbReference type="NCBI Taxonomy" id="2081491"/>
    <lineage>
        <taxon>Eukaryota</taxon>
        <taxon>Haptista</taxon>
        <taxon>Haptophyta</taxon>
        <taxon>Pavlovophyceae</taxon>
        <taxon>Pavlovales</taxon>
        <taxon>Pavlovaceae</taxon>
        <taxon>Diacronema</taxon>
    </lineage>
</organism>
<evidence type="ECO:0000313" key="4">
    <source>
        <dbReference type="EMBL" id="KAG8467230.1"/>
    </source>
</evidence>
<comment type="caution">
    <text evidence="4">The sequence shown here is derived from an EMBL/GenBank/DDBJ whole genome shotgun (WGS) entry which is preliminary data.</text>
</comment>
<feature type="transmembrane region" description="Helical" evidence="3">
    <location>
        <begin position="698"/>
        <end position="721"/>
    </location>
</feature>
<keyword evidence="3" id="KW-0812">Transmembrane</keyword>
<keyword evidence="3" id="KW-1133">Transmembrane helix</keyword>
<dbReference type="PANTHER" id="PTHR11972">
    <property type="entry name" value="NADPH OXIDASE"/>
    <property type="match status" value="1"/>
</dbReference>
<evidence type="ECO:0000256" key="2">
    <source>
        <dbReference type="SAM" id="MobiDB-lite"/>
    </source>
</evidence>
<accession>A0A8J5XXH3</accession>
<evidence type="ECO:0000256" key="1">
    <source>
        <dbReference type="ARBA" id="ARBA00023002"/>
    </source>
</evidence>
<protein>
    <recommendedName>
        <fullName evidence="6">FAD-binding FR-type domain-containing protein</fullName>
    </recommendedName>
</protein>
<proteinExistence type="predicted"/>
<feature type="region of interest" description="Disordered" evidence="2">
    <location>
        <begin position="1053"/>
        <end position="1107"/>
    </location>
</feature>
<feature type="transmembrane region" description="Helical" evidence="3">
    <location>
        <begin position="143"/>
        <end position="170"/>
    </location>
</feature>
<dbReference type="Proteomes" id="UP000751190">
    <property type="component" value="Unassembled WGS sequence"/>
</dbReference>
<evidence type="ECO:0000313" key="5">
    <source>
        <dbReference type="Proteomes" id="UP000751190"/>
    </source>
</evidence>
<dbReference type="AlphaFoldDB" id="A0A8J5XXH3"/>
<name>A0A8J5XXH3_DIALT</name>
<dbReference type="PANTHER" id="PTHR11972:SF153">
    <property type="entry name" value="SUPEROXIDE-GENERATING NADPH OXIDASE HEAVY CHAIN SUBUNIT A"/>
    <property type="match status" value="1"/>
</dbReference>
<dbReference type="OrthoDB" id="10641489at2759"/>
<dbReference type="InterPro" id="IPR050369">
    <property type="entry name" value="RBOH/FRE"/>
</dbReference>
<feature type="transmembrane region" description="Helical" evidence="3">
    <location>
        <begin position="600"/>
        <end position="617"/>
    </location>
</feature>